<dbReference type="SMART" id="SM01080">
    <property type="entry name" value="CHASE2"/>
    <property type="match status" value="1"/>
</dbReference>
<reference evidence="2 3" key="1">
    <citation type="journal article" date="2020" name="Microorganisms">
        <title>Osmotic Adaptation and Compatible Solute Biosynthesis of Phototrophic Bacteria as Revealed from Genome Analyses.</title>
        <authorList>
            <person name="Imhoff J.F."/>
            <person name="Rahn T."/>
            <person name="Kunzel S."/>
            <person name="Keller A."/>
            <person name="Neulinger S.C."/>
        </authorList>
    </citation>
    <scope>NUCLEOTIDE SEQUENCE [LARGE SCALE GENOMIC DNA]</scope>
    <source>
        <strain evidence="2 3">DSM 15382</strain>
    </source>
</reference>
<dbReference type="RefSeq" id="WP_200306654.1">
    <property type="nucleotide sequence ID" value="NZ_NRSG01000501.1"/>
</dbReference>
<evidence type="ECO:0000313" key="2">
    <source>
        <dbReference type="EMBL" id="MBK1662271.1"/>
    </source>
</evidence>
<dbReference type="Proteomes" id="UP000697995">
    <property type="component" value="Unassembled WGS sequence"/>
</dbReference>
<name>A0ABS1D723_9PROT</name>
<organism evidence="2 3">
    <name type="scientific">Paracraurococcus ruber</name>
    <dbReference type="NCBI Taxonomy" id="77675"/>
    <lineage>
        <taxon>Bacteria</taxon>
        <taxon>Pseudomonadati</taxon>
        <taxon>Pseudomonadota</taxon>
        <taxon>Alphaproteobacteria</taxon>
        <taxon>Acetobacterales</taxon>
        <taxon>Roseomonadaceae</taxon>
        <taxon>Paracraurococcus</taxon>
    </lineage>
</organism>
<keyword evidence="3" id="KW-1185">Reference proteome</keyword>
<feature type="domain" description="CHASE2" evidence="1">
    <location>
        <begin position="34"/>
        <end position="277"/>
    </location>
</feature>
<evidence type="ECO:0000259" key="1">
    <source>
        <dbReference type="SMART" id="SM01080"/>
    </source>
</evidence>
<proteinExistence type="predicted"/>
<protein>
    <recommendedName>
        <fullName evidence="1">CHASE2 domain-containing protein</fullName>
    </recommendedName>
</protein>
<sequence length="281" mass="27948">MTGGVGRPGGGAPAGILAAVLLALAWAAAPGGLRDVLRERALDALHGPAPATPDIVVVDIDRAAIARFGDWPWGRARLAELLGAVAAAGPAAIGLDILLAGPDRFSPAALARQLGEATGRADLAALAAALPDGDARLAEVLRATPVALGFVLESRPLPDDPPGVPVLVEGAPHLPGLWTAPGLQGPPPTLAAAAAGLGLLALDADADGRIRRVPLLALVGDAARPGLAVEALRLAEGAGALVIAADPPRLAIGGVEVPLDGSAMLRLRPGDPARWAARTVS</sequence>
<feature type="non-terminal residue" evidence="2">
    <location>
        <position position="281"/>
    </location>
</feature>
<dbReference type="InterPro" id="IPR007890">
    <property type="entry name" value="CHASE2"/>
</dbReference>
<evidence type="ECO:0000313" key="3">
    <source>
        <dbReference type="Proteomes" id="UP000697995"/>
    </source>
</evidence>
<dbReference type="Pfam" id="PF05226">
    <property type="entry name" value="CHASE2"/>
    <property type="match status" value="1"/>
</dbReference>
<accession>A0ABS1D723</accession>
<comment type="caution">
    <text evidence="2">The sequence shown here is derived from an EMBL/GenBank/DDBJ whole genome shotgun (WGS) entry which is preliminary data.</text>
</comment>
<dbReference type="EMBL" id="NRSG01000501">
    <property type="protein sequence ID" value="MBK1662271.1"/>
    <property type="molecule type" value="Genomic_DNA"/>
</dbReference>
<gene>
    <name evidence="2" type="ORF">CKO45_29225</name>
</gene>